<name>A0ABR2TR97_9ROSI</name>
<comment type="caution">
    <text evidence="2">The sequence shown here is derived from an EMBL/GenBank/DDBJ whole genome shotgun (WGS) entry which is preliminary data.</text>
</comment>
<organism evidence="2 3">
    <name type="scientific">Hibiscus sabdariffa</name>
    <name type="common">roselle</name>
    <dbReference type="NCBI Taxonomy" id="183260"/>
    <lineage>
        <taxon>Eukaryota</taxon>
        <taxon>Viridiplantae</taxon>
        <taxon>Streptophyta</taxon>
        <taxon>Embryophyta</taxon>
        <taxon>Tracheophyta</taxon>
        <taxon>Spermatophyta</taxon>
        <taxon>Magnoliopsida</taxon>
        <taxon>eudicotyledons</taxon>
        <taxon>Gunneridae</taxon>
        <taxon>Pentapetalae</taxon>
        <taxon>rosids</taxon>
        <taxon>malvids</taxon>
        <taxon>Malvales</taxon>
        <taxon>Malvaceae</taxon>
        <taxon>Malvoideae</taxon>
        <taxon>Hibiscus</taxon>
    </lineage>
</organism>
<feature type="domain" description="F-box" evidence="1">
    <location>
        <begin position="6"/>
        <end position="40"/>
    </location>
</feature>
<sequence>MIGYKEDLLTEILVHLPTKSLLRFKVVSKQWMSIISCNKFCLAHTRSIHAKPSALFIIRKYGACKGMLLPLTRNCIPLPCFDFLDAPNVNILQSCNGLLLCVSDGYGPARANRSYFQRLPNKQKHSPRTGGSLSYFLSQIPPISSGLGDGFEADLEGAQGSTERSSYLLQRRPCC</sequence>
<reference evidence="2 3" key="1">
    <citation type="journal article" date="2024" name="G3 (Bethesda)">
        <title>Genome assembly of Hibiscus sabdariffa L. provides insights into metabolisms of medicinal natural products.</title>
        <authorList>
            <person name="Kim T."/>
        </authorList>
    </citation>
    <scope>NUCLEOTIDE SEQUENCE [LARGE SCALE GENOMIC DNA]</scope>
    <source>
        <strain evidence="2">TK-2024</strain>
        <tissue evidence="2">Old leaves</tissue>
    </source>
</reference>
<dbReference type="PANTHER" id="PTHR31672">
    <property type="entry name" value="BNACNNG10540D PROTEIN"/>
    <property type="match status" value="1"/>
</dbReference>
<dbReference type="InterPro" id="IPR036047">
    <property type="entry name" value="F-box-like_dom_sf"/>
</dbReference>
<dbReference type="EMBL" id="JBBPBN010000004">
    <property type="protein sequence ID" value="KAK9039944.1"/>
    <property type="molecule type" value="Genomic_DNA"/>
</dbReference>
<dbReference type="PANTHER" id="PTHR31672:SF13">
    <property type="entry name" value="F-BOX PROTEIN CPR30-LIKE"/>
    <property type="match status" value="1"/>
</dbReference>
<dbReference type="Gene3D" id="1.20.1280.50">
    <property type="match status" value="1"/>
</dbReference>
<dbReference type="SUPFAM" id="SSF81383">
    <property type="entry name" value="F-box domain"/>
    <property type="match status" value="1"/>
</dbReference>
<keyword evidence="3" id="KW-1185">Reference proteome</keyword>
<dbReference type="InterPro" id="IPR001810">
    <property type="entry name" value="F-box_dom"/>
</dbReference>
<evidence type="ECO:0000313" key="2">
    <source>
        <dbReference type="EMBL" id="KAK9039944.1"/>
    </source>
</evidence>
<proteinExistence type="predicted"/>
<accession>A0ABR2TR97</accession>
<evidence type="ECO:0000313" key="3">
    <source>
        <dbReference type="Proteomes" id="UP001396334"/>
    </source>
</evidence>
<gene>
    <name evidence="2" type="ORF">V6N11_015126</name>
</gene>
<protein>
    <recommendedName>
        <fullName evidence="1">F-box domain-containing protein</fullName>
    </recommendedName>
</protein>
<dbReference type="Proteomes" id="UP001396334">
    <property type="component" value="Unassembled WGS sequence"/>
</dbReference>
<evidence type="ECO:0000259" key="1">
    <source>
        <dbReference type="Pfam" id="PF00646"/>
    </source>
</evidence>
<dbReference type="Pfam" id="PF00646">
    <property type="entry name" value="F-box"/>
    <property type="match status" value="1"/>
</dbReference>
<dbReference type="InterPro" id="IPR050796">
    <property type="entry name" value="SCF_F-box_component"/>
</dbReference>